<evidence type="ECO:0000259" key="5">
    <source>
        <dbReference type="Pfam" id="PF21076"/>
    </source>
</evidence>
<dbReference type="Pfam" id="PF21076">
    <property type="entry name" value="GDH_ACT2"/>
    <property type="match status" value="1"/>
</dbReference>
<dbReference type="InterPro" id="IPR007780">
    <property type="entry name" value="NAD_Glu_DH_bac"/>
</dbReference>
<dbReference type="PANTHER" id="PTHR43403">
    <property type="entry name" value="NAD-SPECIFIC GLUTAMATE DEHYDROGENASE"/>
    <property type="match status" value="1"/>
</dbReference>
<keyword evidence="1" id="KW-0560">Oxidoreductase</keyword>
<protein>
    <submittedName>
        <fullName evidence="7">NAD-glutamate dehydrogenase</fullName>
    </submittedName>
</protein>
<dbReference type="InterPro" id="IPR049064">
    <property type="entry name" value="NAD_Glu_DH_ACT3"/>
</dbReference>
<dbReference type="InterPro" id="IPR048381">
    <property type="entry name" value="GDH_C"/>
</dbReference>
<dbReference type="RefSeq" id="WP_169248831.1">
    <property type="nucleotide sequence ID" value="NZ_SPMZ01000028.1"/>
</dbReference>
<dbReference type="InterPro" id="IPR036291">
    <property type="entry name" value="NAD(P)-bd_dom_sf"/>
</dbReference>
<dbReference type="Pfam" id="PF21077">
    <property type="entry name" value="GDH_ACT3"/>
    <property type="match status" value="1"/>
</dbReference>
<dbReference type="InterPro" id="IPR046346">
    <property type="entry name" value="Aminoacid_DH-like_N_sf"/>
</dbReference>
<organism evidence="7 8">
    <name type="scientific">Candidatus Competibacter phosphatis</name>
    <dbReference type="NCBI Taxonomy" id="221280"/>
    <lineage>
        <taxon>Bacteria</taxon>
        <taxon>Pseudomonadati</taxon>
        <taxon>Pseudomonadota</taxon>
        <taxon>Gammaproteobacteria</taxon>
        <taxon>Candidatus Competibacteraceae</taxon>
        <taxon>Candidatus Competibacter</taxon>
    </lineage>
</organism>
<dbReference type="InterPro" id="IPR024727">
    <property type="entry name" value="NAD_Glu_DH_N_ACT1"/>
</dbReference>
<evidence type="ECO:0000313" key="7">
    <source>
        <dbReference type="EMBL" id="NMQ19578.1"/>
    </source>
</evidence>
<dbReference type="InterPro" id="IPR049058">
    <property type="entry name" value="NAD_Glu_DH_HM2"/>
</dbReference>
<dbReference type="SUPFAM" id="SSF53223">
    <property type="entry name" value="Aminoacid dehydrogenase-like, N-terminal domain"/>
    <property type="match status" value="1"/>
</dbReference>
<dbReference type="Pfam" id="PF21079">
    <property type="entry name" value="GDH_HM2"/>
    <property type="match status" value="1"/>
</dbReference>
<evidence type="ECO:0000256" key="1">
    <source>
        <dbReference type="ARBA" id="ARBA00023002"/>
    </source>
</evidence>
<reference evidence="7 8" key="1">
    <citation type="submission" date="2019-03" db="EMBL/GenBank/DDBJ databases">
        <title>Metabolic reconstructions from genomes of highly enriched 'Candidatus Accumulibacter' and 'Candidatus Competibacter' bioreactor populations.</title>
        <authorList>
            <person name="Annavajhala M.K."/>
            <person name="Welles L."/>
            <person name="Abbas B."/>
            <person name="Sorokin D."/>
            <person name="Park H."/>
            <person name="Van Loosdrecht M."/>
            <person name="Chandran K."/>
        </authorList>
    </citation>
    <scope>NUCLEOTIDE SEQUENCE [LARGE SCALE GENOMIC DNA]</scope>
    <source>
        <strain evidence="7 8">SBR_G</strain>
    </source>
</reference>
<dbReference type="InterPro" id="IPR049056">
    <property type="entry name" value="NAD_Glu_DH_HM3"/>
</dbReference>
<dbReference type="Pfam" id="PF21078">
    <property type="entry name" value="GDH_HM3"/>
    <property type="match status" value="1"/>
</dbReference>
<dbReference type="InterPro" id="IPR049062">
    <property type="entry name" value="NAD_Glu_DH_ACT2"/>
</dbReference>
<dbReference type="Proteomes" id="UP000760480">
    <property type="component" value="Unassembled WGS sequence"/>
</dbReference>
<proteinExistence type="predicted"/>
<dbReference type="Pfam" id="PF05088">
    <property type="entry name" value="Bac_GDH_CD"/>
    <property type="match status" value="1"/>
</dbReference>
<dbReference type="Gene3D" id="3.40.50.720">
    <property type="entry name" value="NAD(P)-binding Rossmann-like Domain"/>
    <property type="match status" value="1"/>
</dbReference>
<feature type="domain" description="NAD-glutamate dehydrogenase N-terminal ACT1" evidence="4">
    <location>
        <begin position="35"/>
        <end position="176"/>
    </location>
</feature>
<evidence type="ECO:0000259" key="6">
    <source>
        <dbReference type="Pfam" id="PF21077"/>
    </source>
</evidence>
<feature type="domain" description="NAD-specific glutamate dehydrogenase C-terminal" evidence="3">
    <location>
        <begin position="1265"/>
        <end position="1601"/>
    </location>
</feature>
<name>A0ABX1TN64_9GAMM</name>
<dbReference type="Pfam" id="PF21075">
    <property type="entry name" value="GDH_ACT1"/>
    <property type="match status" value="1"/>
</dbReference>
<sequence length="1609" mass="181384">MTSKLTDKAAQLIERVTELMRERLPEPSVDMAQAFVRHYYAWVATEDLLERAPEDLYGAALSHWNLSRQRRPGIPIIRVYNPSFEEHGWQCTHTVVEIVTDDMPFLVDSMTMELNRHGLTVHQVIHPVLRVTRDADGHLQRILPGGTDEGISEATMHFEVDRITDPKLMADLRAGLLRALGDVRAAVEDWPVMRERLTGIATGLETAKLPLHASEVGDMQEFLRWVANEHFTFLGYRDYELLEKDGQLSLCAVPRSGLGLLRSDDSDISRDLAMLPLELGRSSQFAKPLIIAKAGARSTVHRPVPLDYLGIKRFNADGQIVGEQLVLGLFTAQVYNTNPRRIPLLRGKIERVLARSGISPKGHAGKALQNILETFPRDDLFQATDDELLDIATGILHLKERQRLRLFARKDPFDRFVSCLVYVHREKYNTEVRLRIQNILMQAFNGESSTFTTQFNESVMAQLWFSIRAKPGKIPENSISELEAQLREATQSWEEELQRALLEQCGEEQGNTLFQRYGQAFPTAYKEDFTARTAVSDILRLDRICATYPLDMRLYRPLEDPEGLLRFKVFGPEQPIPLSDVLPMLERMGLRVLTARPYEIATRDGARLWVLDFNMREDVGIQVDAPQVKDIFQDAFARLWTGEAENDGFNRLVLAARLPWRDVAMLRAYCRYLLQTRIPFSQAYMERTLSDHSSIARMLVDLFHARFAPEARDGAERHATALLVTIEEALEKVSSLDEDRILRRFLNIIQATLRTNFFQTDPQGRPKDYLSFKFDPTRIDELPLPRPMFEIFVYSPRVEAVHLRGGPVARGGLRWSDRREDFRTEVLGLMKAQMVKNAVIVPVGAKGGFVLKQPPTKREDLQREAIACYQTFIRGLLDISDNRVAGHVVAPPRVVRYDRDDPYLVVAADKGTATFSDIANGISADYGFWLGDAFASGGSAGYDHKKMGITARGAWESVKRHFREMGKDIQTRDDITVVGIGDMSGDVFGNGMLLSRHLKVLAAFNHLHVFIDPNPNPEISFRERERLFALPRSSWDDYDKSLLSAGGAVYPRAAKSIVLSPEARAALDIRAERLTPNELVRNLLKAPVDLLWNGGIGTYVKARRENDSEVGDRANDAVRINGDELRCKVVGEGGNLGLTQLGRIEFARGGGQVLTDAIDNSGGVNCSDHEVNIKILLNQVVVSGDMTEKQRNQLLADMTDEVGELVLRQNYLQPQAISLTRAQAAESLGDHIRVMRSLEKAGKLNRALEFLPDDEELVERETAREGLTPPELAVLLAYGKIALYEELLASDVPEDAYLQNELLMYFPRPLQARFVEQMRDHPLRREIIATYITNSTLNRMGSTFAFRLWEETGETYPTIARAYSAAREIFEARRLWSAIEALDNQVLASVQTTMIGYSQRLLERASLWLLRHRRPPLAIEAVVKQFNPGVTTLMVELPNLLQTDEREAFQSACRELTAAGAPAELAHWAASLGALFSALDLIEVATQTALPETVVATVYFGLTNRLTLNWLRQSILDLPVANHWQNRSRAALLDILYDQGRVLTLDVLRSTANAQTPEERLESWLAHNQAGVERCRGVFADLRAAGQPDLAMLSVALREMASLVRRSED</sequence>
<evidence type="ECO:0000259" key="4">
    <source>
        <dbReference type="Pfam" id="PF21075"/>
    </source>
</evidence>
<dbReference type="SUPFAM" id="SSF51735">
    <property type="entry name" value="NAD(P)-binding Rossmann-fold domains"/>
    <property type="match status" value="1"/>
</dbReference>
<evidence type="ECO:0000259" key="3">
    <source>
        <dbReference type="Pfam" id="PF21074"/>
    </source>
</evidence>
<keyword evidence="8" id="KW-1185">Reference proteome</keyword>
<evidence type="ECO:0000313" key="8">
    <source>
        <dbReference type="Proteomes" id="UP000760480"/>
    </source>
</evidence>
<dbReference type="PANTHER" id="PTHR43403:SF1">
    <property type="entry name" value="NAD-SPECIFIC GLUTAMATE DEHYDROGENASE"/>
    <property type="match status" value="1"/>
</dbReference>
<gene>
    <name evidence="7" type="ORF">E4P82_10455</name>
</gene>
<dbReference type="EMBL" id="SPMZ01000028">
    <property type="protein sequence ID" value="NMQ19578.1"/>
    <property type="molecule type" value="Genomic_DNA"/>
</dbReference>
<feature type="domain" description="NAD-glutamate dehydrogenase catalytic" evidence="2">
    <location>
        <begin position="726"/>
        <end position="1219"/>
    </location>
</feature>
<accession>A0ABX1TN64</accession>
<dbReference type="InterPro" id="IPR049059">
    <property type="entry name" value="NAD_Glu_DH_HM1"/>
</dbReference>
<dbReference type="InterPro" id="IPR028971">
    <property type="entry name" value="NAD-GDH_cat"/>
</dbReference>
<feature type="domain" description="NAD-glutamate dehydrogenase ACT3" evidence="6">
    <location>
        <begin position="550"/>
        <end position="624"/>
    </location>
</feature>
<comment type="caution">
    <text evidence="7">The sequence shown here is derived from an EMBL/GenBank/DDBJ whole genome shotgun (WGS) entry which is preliminary data.</text>
</comment>
<dbReference type="Pfam" id="PF21074">
    <property type="entry name" value="GDH_C"/>
    <property type="match status" value="1"/>
</dbReference>
<feature type="domain" description="NAD-glutamate dehydrogenase ACT2" evidence="5">
    <location>
        <begin position="405"/>
        <end position="494"/>
    </location>
</feature>
<dbReference type="Pfam" id="PF21073">
    <property type="entry name" value="GDH_HM1"/>
    <property type="match status" value="1"/>
</dbReference>
<dbReference type="PIRSF" id="PIRSF036761">
    <property type="entry name" value="GDH_Mll4104"/>
    <property type="match status" value="1"/>
</dbReference>
<evidence type="ECO:0000259" key="2">
    <source>
        <dbReference type="Pfam" id="PF05088"/>
    </source>
</evidence>